<keyword evidence="2" id="KW-1133">Transmembrane helix</keyword>
<evidence type="ECO:0000313" key="4">
    <source>
        <dbReference type="Proteomes" id="UP000562352"/>
    </source>
</evidence>
<keyword evidence="4" id="KW-1185">Reference proteome</keyword>
<dbReference type="EMBL" id="JACHJJ010000001">
    <property type="protein sequence ID" value="MBB5961315.1"/>
    <property type="molecule type" value="Genomic_DNA"/>
</dbReference>
<dbReference type="RefSeq" id="WP_184938030.1">
    <property type="nucleotide sequence ID" value="NZ_JACHJJ010000001.1"/>
</dbReference>
<name>A0A841CZE0_PLAVE</name>
<evidence type="ECO:0000256" key="2">
    <source>
        <dbReference type="SAM" id="Phobius"/>
    </source>
</evidence>
<dbReference type="Proteomes" id="UP000562352">
    <property type="component" value="Unassembled WGS sequence"/>
</dbReference>
<keyword evidence="2" id="KW-0472">Membrane</keyword>
<comment type="caution">
    <text evidence="3">The sequence shown here is derived from an EMBL/GenBank/DDBJ whole genome shotgun (WGS) entry which is preliminary data.</text>
</comment>
<proteinExistence type="predicted"/>
<keyword evidence="2" id="KW-0812">Transmembrane</keyword>
<evidence type="ECO:0000313" key="3">
    <source>
        <dbReference type="EMBL" id="MBB5961315.1"/>
    </source>
</evidence>
<organism evidence="3 4">
    <name type="scientific">Planomonospora venezuelensis</name>
    <dbReference type="NCBI Taxonomy" id="1999"/>
    <lineage>
        <taxon>Bacteria</taxon>
        <taxon>Bacillati</taxon>
        <taxon>Actinomycetota</taxon>
        <taxon>Actinomycetes</taxon>
        <taxon>Streptosporangiales</taxon>
        <taxon>Streptosporangiaceae</taxon>
        <taxon>Planomonospora</taxon>
    </lineage>
</organism>
<dbReference type="AlphaFoldDB" id="A0A841CZE0"/>
<gene>
    <name evidence="3" type="ORF">FHS22_000553</name>
</gene>
<feature type="region of interest" description="Disordered" evidence="1">
    <location>
        <begin position="172"/>
        <end position="207"/>
    </location>
</feature>
<reference evidence="3 4" key="1">
    <citation type="submission" date="2020-08" db="EMBL/GenBank/DDBJ databases">
        <title>Genomic Encyclopedia of Type Strains, Phase III (KMG-III): the genomes of soil and plant-associated and newly described type strains.</title>
        <authorList>
            <person name="Whitman W."/>
        </authorList>
    </citation>
    <scope>NUCLEOTIDE SEQUENCE [LARGE SCALE GENOMIC DNA]</scope>
    <source>
        <strain evidence="3 4">CECT 3303</strain>
    </source>
</reference>
<evidence type="ECO:0000256" key="1">
    <source>
        <dbReference type="SAM" id="MobiDB-lite"/>
    </source>
</evidence>
<protein>
    <submittedName>
        <fullName evidence="3">Uncharacterized protein</fullName>
    </submittedName>
</protein>
<feature type="transmembrane region" description="Helical" evidence="2">
    <location>
        <begin position="12"/>
        <end position="41"/>
    </location>
</feature>
<sequence length="207" mass="22098">METSGFAVEVGGLIVAVGGLVVAVCGLVVAVCGLVTTMVAIRYAARQSTAAAEQVRISNGIAGVTTTQGVFNLLHQTLRLFVEHPELYPYFYEAKPIPPKGKDRARIHMTAEMLADVLSSALQMSRQVPSAKDGLTPWVMYATHMVATCLPLQEVMKRHPGWWPHLESLSPLPDGSPSAETGPVTPARPLFGTLSAPVRQAVQPSAD</sequence>
<accession>A0A841CZE0</accession>